<dbReference type="GO" id="GO:0005886">
    <property type="term" value="C:plasma membrane"/>
    <property type="evidence" value="ECO:0007669"/>
    <property type="project" value="TreeGrafter"/>
</dbReference>
<dbReference type="RefSeq" id="WP_053009196.1">
    <property type="nucleotide sequence ID" value="NZ_CWJI01000002.1"/>
</dbReference>
<feature type="transmembrane region" description="Helical" evidence="1">
    <location>
        <begin position="264"/>
        <end position="283"/>
    </location>
</feature>
<feature type="transmembrane region" description="Helical" evidence="1">
    <location>
        <begin position="103"/>
        <end position="128"/>
    </location>
</feature>
<dbReference type="PANTHER" id="PTHR30354:SF6">
    <property type="entry name" value="D-SERINE TRANSPORTER DSDX"/>
    <property type="match status" value="1"/>
</dbReference>
<protein>
    <submittedName>
        <fullName evidence="2">Putative gluconate permease</fullName>
    </submittedName>
</protein>
<evidence type="ECO:0000256" key="1">
    <source>
        <dbReference type="SAM" id="Phobius"/>
    </source>
</evidence>
<evidence type="ECO:0000313" key="3">
    <source>
        <dbReference type="Proteomes" id="UP000043316"/>
    </source>
</evidence>
<dbReference type="AlphaFoldDB" id="A0A0H5MBC4"/>
<organism evidence="2 3">
    <name type="scientific">Yersinia intermedia</name>
    <dbReference type="NCBI Taxonomy" id="631"/>
    <lineage>
        <taxon>Bacteria</taxon>
        <taxon>Pseudomonadati</taxon>
        <taxon>Pseudomonadota</taxon>
        <taxon>Gammaproteobacteria</taxon>
        <taxon>Enterobacterales</taxon>
        <taxon>Yersiniaceae</taxon>
        <taxon>Yersinia</taxon>
    </lineage>
</organism>
<sequence>MDSQIWVVGTLLTSIIIIIFTIVKLKIHPFLALLLASFYVGLLMGMNPLEMVNAIEGGIGGTLGFLAAVIGLGTILGKMMEVSGAAERIGITLQRCRWLSPDVTMVLVGLICGITLFVEVGVVLLIPLAFSIARKTNTSLLKLAIPLCTALMAVHCVVPPHPAAMYVTNALGADVGTVIVYGLVVGLAASLIGGPLFLRIVGKRLPFKVVPPAFSELKVRHEDELPSLKATLFTILLPIILMLMKTAAELNMTKGTTLYSFFEFIGNPITAMFIAVFVAYYTLGIRQNMGMGTLLAKTEEGFSSIANILLIIGAGGAFNGILKASGLADSLAVILSNLDMHPILLAWLVALILHAAVGSATVAMMGATAIVSPILPMYPNVSPEIITLAIGSGAIGFTIVTDSLFWLVKQYCGATLSETFKYYTTATFIASVIALGTTFLLSYII</sequence>
<feature type="transmembrane region" description="Helical" evidence="1">
    <location>
        <begin position="304"/>
        <end position="322"/>
    </location>
</feature>
<feature type="transmembrane region" description="Helical" evidence="1">
    <location>
        <begin position="385"/>
        <end position="408"/>
    </location>
</feature>
<accession>A0A0H5MBC4</accession>
<gene>
    <name evidence="2" type="primary">gntM_1</name>
    <name evidence="2" type="ORF">ERS008476_01297</name>
</gene>
<feature type="transmembrane region" description="Helical" evidence="1">
    <location>
        <begin position="29"/>
        <end position="46"/>
    </location>
</feature>
<dbReference type="GO" id="GO:0015128">
    <property type="term" value="F:gluconate transmembrane transporter activity"/>
    <property type="evidence" value="ECO:0007669"/>
    <property type="project" value="InterPro"/>
</dbReference>
<name>A0A0H5MBC4_YERIN</name>
<keyword evidence="1" id="KW-0472">Membrane</keyword>
<proteinExistence type="predicted"/>
<dbReference type="InterPro" id="IPR003474">
    <property type="entry name" value="Glcn_transporter"/>
</dbReference>
<feature type="transmembrane region" description="Helical" evidence="1">
    <location>
        <begin position="342"/>
        <end position="364"/>
    </location>
</feature>
<keyword evidence="1" id="KW-0812">Transmembrane</keyword>
<dbReference type="PANTHER" id="PTHR30354">
    <property type="entry name" value="GNT FAMILY GLUCONATE TRANSPORTER"/>
    <property type="match status" value="1"/>
</dbReference>
<keyword evidence="1" id="KW-1133">Transmembrane helix</keyword>
<dbReference type="NCBIfam" id="TIGR00791">
    <property type="entry name" value="gntP"/>
    <property type="match status" value="1"/>
</dbReference>
<dbReference type="NCBIfam" id="NF007395">
    <property type="entry name" value="PRK09921.1"/>
    <property type="match status" value="1"/>
</dbReference>
<reference evidence="3" key="1">
    <citation type="submission" date="2015-03" db="EMBL/GenBank/DDBJ databases">
        <authorList>
            <consortium name="Pathogen Informatics"/>
        </authorList>
    </citation>
    <scope>NUCLEOTIDE SEQUENCE [LARGE SCALE GENOMIC DNA]</scope>
    <source>
        <strain evidence="3">R148</strain>
    </source>
</reference>
<feature type="transmembrane region" description="Helical" evidence="1">
    <location>
        <begin position="5"/>
        <end position="23"/>
    </location>
</feature>
<evidence type="ECO:0000313" key="2">
    <source>
        <dbReference type="EMBL" id="CRY54376.1"/>
    </source>
</evidence>
<dbReference type="Proteomes" id="UP000043316">
    <property type="component" value="Unassembled WGS sequence"/>
</dbReference>
<feature type="transmembrane region" description="Helical" evidence="1">
    <location>
        <begin position="420"/>
        <end position="444"/>
    </location>
</feature>
<feature type="transmembrane region" description="Helical" evidence="1">
    <location>
        <begin position="58"/>
        <end position="77"/>
    </location>
</feature>
<feature type="transmembrane region" description="Helical" evidence="1">
    <location>
        <begin position="140"/>
        <end position="158"/>
    </location>
</feature>
<dbReference type="Pfam" id="PF02447">
    <property type="entry name" value="GntP_permease"/>
    <property type="match status" value="1"/>
</dbReference>
<feature type="transmembrane region" description="Helical" evidence="1">
    <location>
        <begin position="227"/>
        <end position="244"/>
    </location>
</feature>
<dbReference type="PIRSF" id="PIRSF002746">
    <property type="entry name" value="Gluconate_transporter"/>
    <property type="match status" value="1"/>
</dbReference>
<dbReference type="EMBL" id="CWJI01000002">
    <property type="protein sequence ID" value="CRY54376.1"/>
    <property type="molecule type" value="Genomic_DNA"/>
</dbReference>
<feature type="transmembrane region" description="Helical" evidence="1">
    <location>
        <begin position="178"/>
        <end position="198"/>
    </location>
</feature>